<comment type="caution">
    <text evidence="1">The sequence shown here is derived from an EMBL/GenBank/DDBJ whole genome shotgun (WGS) entry which is preliminary data.</text>
</comment>
<gene>
    <name evidence="1" type="ORF">QYM36_014505</name>
</gene>
<keyword evidence="2" id="KW-1185">Reference proteome</keyword>
<dbReference type="AlphaFoldDB" id="A0AA88L0F5"/>
<accession>A0AA88L0F5</accession>
<organism evidence="1 2">
    <name type="scientific">Artemia franciscana</name>
    <name type="common">Brine shrimp</name>
    <name type="synonym">Artemia sanfranciscana</name>
    <dbReference type="NCBI Taxonomy" id="6661"/>
    <lineage>
        <taxon>Eukaryota</taxon>
        <taxon>Metazoa</taxon>
        <taxon>Ecdysozoa</taxon>
        <taxon>Arthropoda</taxon>
        <taxon>Crustacea</taxon>
        <taxon>Branchiopoda</taxon>
        <taxon>Anostraca</taxon>
        <taxon>Artemiidae</taxon>
        <taxon>Artemia</taxon>
    </lineage>
</organism>
<sequence>SVSKAPALQSLGNFAVCQRSEWKDSQMARARCRLNLIISDEMQSLPGAFPVFSLLAAESNS</sequence>
<protein>
    <submittedName>
        <fullName evidence="1">Uncharacterized protein</fullName>
    </submittedName>
</protein>
<dbReference type="EMBL" id="JAVRJZ010000018">
    <property type="protein sequence ID" value="KAK2708899.1"/>
    <property type="molecule type" value="Genomic_DNA"/>
</dbReference>
<feature type="non-terminal residue" evidence="1">
    <location>
        <position position="61"/>
    </location>
</feature>
<reference evidence="1" key="1">
    <citation type="submission" date="2023-07" db="EMBL/GenBank/DDBJ databases">
        <title>Chromosome-level genome assembly of Artemia franciscana.</title>
        <authorList>
            <person name="Jo E."/>
        </authorList>
    </citation>
    <scope>NUCLEOTIDE SEQUENCE</scope>
    <source>
        <tissue evidence="1">Whole body</tissue>
    </source>
</reference>
<name>A0AA88L0F5_ARTSF</name>
<evidence type="ECO:0000313" key="2">
    <source>
        <dbReference type="Proteomes" id="UP001187531"/>
    </source>
</evidence>
<proteinExistence type="predicted"/>
<evidence type="ECO:0000313" key="1">
    <source>
        <dbReference type="EMBL" id="KAK2708899.1"/>
    </source>
</evidence>
<feature type="non-terminal residue" evidence="1">
    <location>
        <position position="1"/>
    </location>
</feature>
<dbReference type="Proteomes" id="UP001187531">
    <property type="component" value="Unassembled WGS sequence"/>
</dbReference>